<proteinExistence type="predicted"/>
<sequence length="530" mass="59064">MPYLSYLEDALFEAVQRHDVFEDSKTFVDSVPAEDPETISERFESVRTDEVPAVESFVSNNFRVSGDDESVTVPDAGSMEEHVRKLWPALVEHPTATDPEVERGTLLALPHPYVTPGGRFRELYYWDSYFTAEGLAASDRFDLVEAFADNLAWCVDRFGFVPNGNREYFTTRSQPPTFAALVDIVARERGVSAVEEYLPALEREHAFWMDGAASVDAAVETASETTAAQRAVTLPGGTLNRYWDDAAIPRQESFREDIDLAERATDRDPKRLYRDVRAACESGWDFSTRWCWGEGLETVHTTDLVPVDLNAALYGLESSLATWHRALGNTSKADRFDAAATRRRELLDRHCWDDDAGWYFDYDFRAGEHTSTWSLAAAAPLFFGAASDAQAAHVASHIRQKFLEPGGLVTTLVESGEQWDAPNGWAPLQWFGAVGLERYGHDALAREVATRWVDHVRSVYRRTGKLVEKYDVRGDGRGGGGEYPLQDGFGWTNGVTLALGDRFDLGVDDEATRTVGDGGRRGRGGESRSQ</sequence>
<dbReference type="PANTHER" id="PTHR23403">
    <property type="entry name" value="TREHALASE"/>
    <property type="match status" value="1"/>
</dbReference>
<accession>A0ABD5PHX9</accession>
<evidence type="ECO:0000313" key="4">
    <source>
        <dbReference type="EMBL" id="MFC4360308.1"/>
    </source>
</evidence>
<organism evidence="4 5">
    <name type="scientific">Halobium salinum</name>
    <dbReference type="NCBI Taxonomy" id="1364940"/>
    <lineage>
        <taxon>Archaea</taxon>
        <taxon>Methanobacteriati</taxon>
        <taxon>Methanobacteriota</taxon>
        <taxon>Stenosarchaea group</taxon>
        <taxon>Halobacteria</taxon>
        <taxon>Halobacteriales</taxon>
        <taxon>Haloferacaceae</taxon>
        <taxon>Halobium</taxon>
    </lineage>
</organism>
<dbReference type="Gene3D" id="1.50.10.10">
    <property type="match status" value="1"/>
</dbReference>
<dbReference type="InterPro" id="IPR001661">
    <property type="entry name" value="Glyco_hydro_37"/>
</dbReference>
<protein>
    <submittedName>
        <fullName evidence="4">Alpha,alpha-trehalase TreF</fullName>
    </submittedName>
</protein>
<dbReference type="RefSeq" id="WP_267620339.1">
    <property type="nucleotide sequence ID" value="NZ_JAODIW010000005.1"/>
</dbReference>
<dbReference type="InterPro" id="IPR008928">
    <property type="entry name" value="6-hairpin_glycosidase_sf"/>
</dbReference>
<dbReference type="PANTHER" id="PTHR23403:SF1">
    <property type="entry name" value="TREHALASE"/>
    <property type="match status" value="1"/>
</dbReference>
<dbReference type="EMBL" id="JBHSDS010000017">
    <property type="protein sequence ID" value="MFC4360308.1"/>
    <property type="molecule type" value="Genomic_DNA"/>
</dbReference>
<dbReference type="GO" id="GO:0016798">
    <property type="term" value="F:hydrolase activity, acting on glycosyl bonds"/>
    <property type="evidence" value="ECO:0007669"/>
    <property type="project" value="UniProtKB-KW"/>
</dbReference>
<dbReference type="SUPFAM" id="SSF48208">
    <property type="entry name" value="Six-hairpin glycosidases"/>
    <property type="match status" value="1"/>
</dbReference>
<keyword evidence="2" id="KW-0326">Glycosidase</keyword>
<evidence type="ECO:0000256" key="2">
    <source>
        <dbReference type="ARBA" id="ARBA00023295"/>
    </source>
</evidence>
<feature type="compositionally biased region" description="Basic and acidic residues" evidence="3">
    <location>
        <begin position="518"/>
        <end position="530"/>
    </location>
</feature>
<keyword evidence="5" id="KW-1185">Reference proteome</keyword>
<dbReference type="InterPro" id="IPR018232">
    <property type="entry name" value="Glyco_hydro_37_CS"/>
</dbReference>
<dbReference type="PROSITE" id="PS00927">
    <property type="entry name" value="TREHALASE_1"/>
    <property type="match status" value="1"/>
</dbReference>
<dbReference type="PRINTS" id="PR00744">
    <property type="entry name" value="GLHYDRLASE37"/>
</dbReference>
<evidence type="ECO:0000256" key="3">
    <source>
        <dbReference type="SAM" id="MobiDB-lite"/>
    </source>
</evidence>
<dbReference type="PROSITE" id="PS00928">
    <property type="entry name" value="TREHALASE_2"/>
    <property type="match status" value="1"/>
</dbReference>
<gene>
    <name evidence="4" type="primary">treF</name>
    <name evidence="4" type="ORF">ACFO0N_20370</name>
</gene>
<name>A0ABD5PHX9_9EURY</name>
<dbReference type="Pfam" id="PF01204">
    <property type="entry name" value="Trehalase"/>
    <property type="match status" value="1"/>
</dbReference>
<feature type="region of interest" description="Disordered" evidence="3">
    <location>
        <begin position="509"/>
        <end position="530"/>
    </location>
</feature>
<keyword evidence="1" id="KW-0378">Hydrolase</keyword>
<dbReference type="Proteomes" id="UP001595921">
    <property type="component" value="Unassembled WGS sequence"/>
</dbReference>
<evidence type="ECO:0000313" key="5">
    <source>
        <dbReference type="Proteomes" id="UP001595921"/>
    </source>
</evidence>
<reference evidence="4 5" key="1">
    <citation type="journal article" date="2019" name="Int. J. Syst. Evol. Microbiol.">
        <title>The Global Catalogue of Microorganisms (GCM) 10K type strain sequencing project: providing services to taxonomists for standard genome sequencing and annotation.</title>
        <authorList>
            <consortium name="The Broad Institute Genomics Platform"/>
            <consortium name="The Broad Institute Genome Sequencing Center for Infectious Disease"/>
            <person name="Wu L."/>
            <person name="Ma J."/>
        </authorList>
    </citation>
    <scope>NUCLEOTIDE SEQUENCE [LARGE SCALE GENOMIC DNA]</scope>
    <source>
        <strain evidence="4 5">CGMCC 1.12553</strain>
    </source>
</reference>
<evidence type="ECO:0000256" key="1">
    <source>
        <dbReference type="ARBA" id="ARBA00022801"/>
    </source>
</evidence>
<comment type="caution">
    <text evidence="4">The sequence shown here is derived from an EMBL/GenBank/DDBJ whole genome shotgun (WGS) entry which is preliminary data.</text>
</comment>
<dbReference type="AlphaFoldDB" id="A0ABD5PHX9"/>
<dbReference type="NCBIfam" id="NF009773">
    <property type="entry name" value="PRK13270.1"/>
    <property type="match status" value="1"/>
</dbReference>
<dbReference type="InterPro" id="IPR012341">
    <property type="entry name" value="6hp_glycosidase-like_sf"/>
</dbReference>